<keyword evidence="3" id="KW-1185">Reference proteome</keyword>
<protein>
    <submittedName>
        <fullName evidence="2">DUF2177 domain-containing protein</fullName>
    </submittedName>
</protein>
<dbReference type="Pfam" id="PF09945">
    <property type="entry name" value="DUF2177"/>
    <property type="match status" value="1"/>
</dbReference>
<proteinExistence type="predicted"/>
<accession>A0A365U7D1</accession>
<feature type="transmembrane region" description="Helical" evidence="1">
    <location>
        <begin position="75"/>
        <end position="98"/>
    </location>
</feature>
<feature type="transmembrane region" description="Helical" evidence="1">
    <location>
        <begin position="42"/>
        <end position="63"/>
    </location>
</feature>
<dbReference type="InterPro" id="IPR018687">
    <property type="entry name" value="DUF2177_membr"/>
</dbReference>
<evidence type="ECO:0000313" key="2">
    <source>
        <dbReference type="EMBL" id="RBI84333.1"/>
    </source>
</evidence>
<dbReference type="RefSeq" id="WP_113289889.1">
    <property type="nucleotide sequence ID" value="NZ_QNTQ01000011.1"/>
</dbReference>
<comment type="caution">
    <text evidence="2">The sequence shown here is derived from an EMBL/GenBank/DDBJ whole genome shotgun (WGS) entry which is preliminary data.</text>
</comment>
<feature type="transmembrane region" description="Helical" evidence="1">
    <location>
        <begin position="110"/>
        <end position="131"/>
    </location>
</feature>
<organism evidence="2 3">
    <name type="scientific">Rhodosalinus halophilus</name>
    <dbReference type="NCBI Taxonomy" id="2259333"/>
    <lineage>
        <taxon>Bacteria</taxon>
        <taxon>Pseudomonadati</taxon>
        <taxon>Pseudomonadota</taxon>
        <taxon>Alphaproteobacteria</taxon>
        <taxon>Rhodobacterales</taxon>
        <taxon>Paracoccaceae</taxon>
        <taxon>Rhodosalinus</taxon>
    </lineage>
</organism>
<gene>
    <name evidence="2" type="ORF">DRV85_12915</name>
</gene>
<keyword evidence="1" id="KW-0812">Transmembrane</keyword>
<dbReference type="AlphaFoldDB" id="A0A365U7D1"/>
<evidence type="ECO:0000313" key="3">
    <source>
        <dbReference type="Proteomes" id="UP000253370"/>
    </source>
</evidence>
<reference evidence="2 3" key="1">
    <citation type="submission" date="2018-07" db="EMBL/GenBank/DDBJ databases">
        <title>Rhodosalinus sp. strain E84T genomic sequence and assembly.</title>
        <authorList>
            <person name="Liu Z.-W."/>
            <person name="Lu D.-C."/>
        </authorList>
    </citation>
    <scope>NUCLEOTIDE SEQUENCE [LARGE SCALE GENOMIC DNA]</scope>
    <source>
        <strain evidence="2 3">E84</strain>
    </source>
</reference>
<dbReference type="EMBL" id="QNTQ01000011">
    <property type="protein sequence ID" value="RBI84333.1"/>
    <property type="molecule type" value="Genomic_DNA"/>
</dbReference>
<sequence length="132" mass="14018">MQIISLYLVTAAVFLILDAVMLNLVMKPLFEARIGPIMAETLRLGAAAAFYLAYVGALLYLVSLPALRAGDPGQALVAGAVLGFAAYGTYEFTSYAILRDWHWSMVAADVTWGTVLTAVSAWAGVAALRAFG</sequence>
<dbReference type="OrthoDB" id="166547at2"/>
<dbReference type="Proteomes" id="UP000253370">
    <property type="component" value="Unassembled WGS sequence"/>
</dbReference>
<name>A0A365U7D1_9RHOB</name>
<feature type="transmembrane region" description="Helical" evidence="1">
    <location>
        <begin position="6"/>
        <end position="30"/>
    </location>
</feature>
<keyword evidence="1" id="KW-0472">Membrane</keyword>
<keyword evidence="1" id="KW-1133">Transmembrane helix</keyword>
<evidence type="ECO:0000256" key="1">
    <source>
        <dbReference type="SAM" id="Phobius"/>
    </source>
</evidence>